<name>A0AAE4JZ69_9CYAN</name>
<dbReference type="PANTHER" id="PTHR31970:SF9">
    <property type="entry name" value="MOLYBDATE TRANSPORTER 2"/>
    <property type="match status" value="1"/>
</dbReference>
<comment type="caution">
    <text evidence="2">The sequence shown here is derived from an EMBL/GenBank/DDBJ whole genome shotgun (WGS) entry which is preliminary data.</text>
</comment>
<dbReference type="InterPro" id="IPR031563">
    <property type="entry name" value="MOT1/MOT2"/>
</dbReference>
<proteinExistence type="predicted"/>
<keyword evidence="1" id="KW-0472">Membrane</keyword>
<feature type="transmembrane region" description="Helical" evidence="1">
    <location>
        <begin position="140"/>
        <end position="156"/>
    </location>
</feature>
<feature type="transmembrane region" description="Helical" evidence="1">
    <location>
        <begin position="283"/>
        <end position="303"/>
    </location>
</feature>
<evidence type="ECO:0000313" key="2">
    <source>
        <dbReference type="EMBL" id="MDS3860502.1"/>
    </source>
</evidence>
<feature type="transmembrane region" description="Helical" evidence="1">
    <location>
        <begin position="41"/>
        <end position="62"/>
    </location>
</feature>
<protein>
    <submittedName>
        <fullName evidence="2">Sulfate/molybdate transporter</fullName>
    </submittedName>
</protein>
<dbReference type="EMBL" id="JAVMIP010000004">
    <property type="protein sequence ID" value="MDS3860502.1"/>
    <property type="molecule type" value="Genomic_DNA"/>
</dbReference>
<dbReference type="GO" id="GO:0015098">
    <property type="term" value="F:molybdate ion transmembrane transporter activity"/>
    <property type="evidence" value="ECO:0007669"/>
    <property type="project" value="InterPro"/>
</dbReference>
<dbReference type="PANTHER" id="PTHR31970">
    <property type="match status" value="1"/>
</dbReference>
<evidence type="ECO:0000256" key="1">
    <source>
        <dbReference type="SAM" id="Phobius"/>
    </source>
</evidence>
<organism evidence="2 3">
    <name type="scientific">Pseudocalidococcus azoricus BACA0444</name>
    <dbReference type="NCBI Taxonomy" id="2918990"/>
    <lineage>
        <taxon>Bacteria</taxon>
        <taxon>Bacillati</taxon>
        <taxon>Cyanobacteriota</taxon>
        <taxon>Cyanophyceae</taxon>
        <taxon>Acaryochloridales</taxon>
        <taxon>Thermosynechococcaceae</taxon>
        <taxon>Pseudocalidococcus</taxon>
        <taxon>Pseudocalidococcus azoricus</taxon>
    </lineage>
</organism>
<gene>
    <name evidence="2" type="ORF">RIF25_06730</name>
</gene>
<sequence length="390" mass="41433">MQYPRLRFNWQEFSGSFGDIGTDLPLLIGLITVAHLSSANVFTLFGLGQVLSGVIYGLPMPLQPLKAMAVIVMTQKLSGQTLWAGGFLIALIMLVLSLSGALSWLARVIPLPVVRGCQFGLGLSLASLALKTYIPEGNTWGYLLAGLGFLILVALPKQKGIPAGLVVVGLGLLYACSVGLPWSKIALGIHWQTPEFQTIDPAALLPGLFLLALPQLPLSISNAVIATQQTAEDLFPEKPLSIRQIGLTYGLVNLIVPFFGGVPVCHGCGGLVGHYALGARTGGAVVIYGGLYLIVGLLFSAVFNDVLGIFPMPILGVILLFEAWGLLSLIGDQVQESQDWMIALLVAVIAFSVPQGFLISTVVGTGLYYLGQYTPLNLQKVKQESPPCQP</sequence>
<dbReference type="AlphaFoldDB" id="A0AAE4JZ69"/>
<evidence type="ECO:0000313" key="3">
    <source>
        <dbReference type="Proteomes" id="UP001268256"/>
    </source>
</evidence>
<dbReference type="Pfam" id="PF16983">
    <property type="entry name" value="MFS_MOT1"/>
    <property type="match status" value="2"/>
</dbReference>
<feature type="transmembrane region" description="Helical" evidence="1">
    <location>
        <begin position="342"/>
        <end position="370"/>
    </location>
</feature>
<keyword evidence="1" id="KW-0812">Transmembrane</keyword>
<keyword evidence="1" id="KW-1133">Transmembrane helix</keyword>
<accession>A0AAE4JZ69</accession>
<feature type="transmembrane region" description="Helical" evidence="1">
    <location>
        <begin position="163"/>
        <end position="183"/>
    </location>
</feature>
<feature type="transmembrane region" description="Helical" evidence="1">
    <location>
        <begin position="247"/>
        <end position="277"/>
    </location>
</feature>
<keyword evidence="3" id="KW-1185">Reference proteome</keyword>
<feature type="transmembrane region" description="Helical" evidence="1">
    <location>
        <begin position="310"/>
        <end position="330"/>
    </location>
</feature>
<feature type="transmembrane region" description="Helical" evidence="1">
    <location>
        <begin position="113"/>
        <end position="134"/>
    </location>
</feature>
<feature type="transmembrane region" description="Helical" evidence="1">
    <location>
        <begin position="203"/>
        <end position="226"/>
    </location>
</feature>
<dbReference type="Proteomes" id="UP001268256">
    <property type="component" value="Unassembled WGS sequence"/>
</dbReference>
<dbReference type="RefSeq" id="WP_322877777.1">
    <property type="nucleotide sequence ID" value="NZ_JAVMIP010000004.1"/>
</dbReference>
<feature type="transmembrane region" description="Helical" evidence="1">
    <location>
        <begin position="82"/>
        <end position="106"/>
    </location>
</feature>
<reference evidence="3" key="1">
    <citation type="submission" date="2023-07" db="EMBL/GenBank/DDBJ databases">
        <authorList>
            <person name="Luz R."/>
            <person name="Cordeiro R."/>
            <person name="Fonseca A."/>
            <person name="Goncalves V."/>
        </authorList>
    </citation>
    <scope>NUCLEOTIDE SEQUENCE [LARGE SCALE GENOMIC DNA]</scope>
    <source>
        <strain evidence="3">BACA0444</strain>
    </source>
</reference>